<protein>
    <submittedName>
        <fullName evidence="1">Uncharacterized protein</fullName>
    </submittedName>
</protein>
<keyword evidence="2" id="KW-1185">Reference proteome</keyword>
<name>A0AC61YBT3_9FLAO</name>
<dbReference type="Proteomes" id="UP000356253">
    <property type="component" value="Unassembled WGS sequence"/>
</dbReference>
<comment type="caution">
    <text evidence="1">The sequence shown here is derived from an EMBL/GenBank/DDBJ whole genome shotgun (WGS) entry which is preliminary data.</text>
</comment>
<sequence>MGLFEMFARMLTARCLQIEELLSYQTKYSAPVSVPVFRVTRCTLYILLMFRDCPLSSVSSTGVFTLTLKLLEKNLCSAVCEYAV</sequence>
<dbReference type="EMBL" id="CABVMM010000014">
    <property type="protein sequence ID" value="VVV01947.1"/>
    <property type="molecule type" value="Genomic_DNA"/>
</dbReference>
<gene>
    <name evidence="1" type="ORF">FVB9532_03242</name>
</gene>
<reference evidence="1" key="1">
    <citation type="submission" date="2019-09" db="EMBL/GenBank/DDBJ databases">
        <authorList>
            <person name="Rodrigo-Torres L."/>
            <person name="Arahal R. D."/>
            <person name="Lucena T."/>
        </authorList>
    </citation>
    <scope>NUCLEOTIDE SEQUENCE</scope>
    <source>
        <strain evidence="1">ISS653</strain>
    </source>
</reference>
<proteinExistence type="predicted"/>
<organism evidence="1 2">
    <name type="scientific">Mesonia oceanica</name>
    <dbReference type="NCBI Taxonomy" id="2687242"/>
    <lineage>
        <taxon>Bacteria</taxon>
        <taxon>Pseudomonadati</taxon>
        <taxon>Bacteroidota</taxon>
        <taxon>Flavobacteriia</taxon>
        <taxon>Flavobacteriales</taxon>
        <taxon>Flavobacteriaceae</taxon>
        <taxon>Mesonia</taxon>
    </lineage>
</organism>
<accession>A0AC61YBT3</accession>
<evidence type="ECO:0000313" key="2">
    <source>
        <dbReference type="Proteomes" id="UP000356253"/>
    </source>
</evidence>
<evidence type="ECO:0000313" key="1">
    <source>
        <dbReference type="EMBL" id="VVV01947.1"/>
    </source>
</evidence>